<feature type="domain" description="F-box" evidence="1">
    <location>
        <begin position="17"/>
        <end position="74"/>
    </location>
</feature>
<evidence type="ECO:0000259" key="1">
    <source>
        <dbReference type="Pfam" id="PF12937"/>
    </source>
</evidence>
<evidence type="ECO:0000313" key="3">
    <source>
        <dbReference type="Proteomes" id="UP000308197"/>
    </source>
</evidence>
<dbReference type="AlphaFoldDB" id="A0A5C3PT34"/>
<dbReference type="STRING" id="1314778.A0A5C3PT34"/>
<dbReference type="InterPro" id="IPR001810">
    <property type="entry name" value="F-box_dom"/>
</dbReference>
<dbReference type="Proteomes" id="UP000308197">
    <property type="component" value="Unassembled WGS sequence"/>
</dbReference>
<organism evidence="2 3">
    <name type="scientific">Polyporus arcularius HHB13444</name>
    <dbReference type="NCBI Taxonomy" id="1314778"/>
    <lineage>
        <taxon>Eukaryota</taxon>
        <taxon>Fungi</taxon>
        <taxon>Dikarya</taxon>
        <taxon>Basidiomycota</taxon>
        <taxon>Agaricomycotina</taxon>
        <taxon>Agaricomycetes</taxon>
        <taxon>Polyporales</taxon>
        <taxon>Polyporaceae</taxon>
        <taxon>Polyporus</taxon>
    </lineage>
</organism>
<protein>
    <recommendedName>
        <fullName evidence="1">F-box domain-containing protein</fullName>
    </recommendedName>
</protein>
<dbReference type="Gene3D" id="1.20.1280.50">
    <property type="match status" value="1"/>
</dbReference>
<accession>A0A5C3PT34</accession>
<name>A0A5C3PT34_9APHY</name>
<dbReference type="EMBL" id="ML211018">
    <property type="protein sequence ID" value="TFK91530.1"/>
    <property type="molecule type" value="Genomic_DNA"/>
</dbReference>
<gene>
    <name evidence="2" type="ORF">K466DRAFT_313711</name>
</gene>
<dbReference type="Gene3D" id="3.80.10.10">
    <property type="entry name" value="Ribonuclease Inhibitor"/>
    <property type="match status" value="1"/>
</dbReference>
<sequence>MATLDPVPMVSLCSPVLSLPVEVWHRILEYVPEPENKDVWLSSMADTAMLLPMSQTCRRFRDLTISHPALWQSVKIGAGPKERILARDAATRKSSLSLSADISLSSERETDVAWTDMETLWPEVAARARELHLLLTYKQRVDPLWDPLFDRPYPRLEYFSFCDATAEKIPIPFPPFAQGLTSHLRRLSLRSVSVLPWCEFPSLTHLALGDVTAIHADIIELLGRCPQLESLIIRNIRRRSGPNEAWDKYQDISKSLPRLRRVVLQDLRDTFLPFYLYKIPKHPHGYSLQVVGVTAFTKYYDAGAILCDHSVGPVKTIHISLEPSRWNSTEPTDFYAPSVAFLGQQSVVRVGTVTRLEAERCVDGPDWLRHTLRDKSALQSVNDVWVVNFRPGWWDAFEEPLRDNIATLPALEVVTIVMDQSRDCGEPDLRILPDGRDPVFDPPRLKTARLVYAYDREVEYRRAVDTGQYGDLLKPRETKQLSLSKVLEQLKTGAFDYLDRLVLHVTPRFAFDDAELAEVRGYVPQVDVEHSDQTPRVPLPEYAREPEASGRFEYWNGVFH</sequence>
<dbReference type="InterPro" id="IPR032675">
    <property type="entry name" value="LRR_dom_sf"/>
</dbReference>
<dbReference type="InParanoid" id="A0A5C3PT34"/>
<reference evidence="2 3" key="1">
    <citation type="journal article" date="2019" name="Nat. Ecol. Evol.">
        <title>Megaphylogeny resolves global patterns of mushroom evolution.</title>
        <authorList>
            <person name="Varga T."/>
            <person name="Krizsan K."/>
            <person name="Foldi C."/>
            <person name="Dima B."/>
            <person name="Sanchez-Garcia M."/>
            <person name="Sanchez-Ramirez S."/>
            <person name="Szollosi G.J."/>
            <person name="Szarkandi J.G."/>
            <person name="Papp V."/>
            <person name="Albert L."/>
            <person name="Andreopoulos W."/>
            <person name="Angelini C."/>
            <person name="Antonin V."/>
            <person name="Barry K.W."/>
            <person name="Bougher N.L."/>
            <person name="Buchanan P."/>
            <person name="Buyck B."/>
            <person name="Bense V."/>
            <person name="Catcheside P."/>
            <person name="Chovatia M."/>
            <person name="Cooper J."/>
            <person name="Damon W."/>
            <person name="Desjardin D."/>
            <person name="Finy P."/>
            <person name="Geml J."/>
            <person name="Haridas S."/>
            <person name="Hughes K."/>
            <person name="Justo A."/>
            <person name="Karasinski D."/>
            <person name="Kautmanova I."/>
            <person name="Kiss B."/>
            <person name="Kocsube S."/>
            <person name="Kotiranta H."/>
            <person name="LaButti K.M."/>
            <person name="Lechner B.E."/>
            <person name="Liimatainen K."/>
            <person name="Lipzen A."/>
            <person name="Lukacs Z."/>
            <person name="Mihaltcheva S."/>
            <person name="Morgado L.N."/>
            <person name="Niskanen T."/>
            <person name="Noordeloos M.E."/>
            <person name="Ohm R.A."/>
            <person name="Ortiz-Santana B."/>
            <person name="Ovrebo C."/>
            <person name="Racz N."/>
            <person name="Riley R."/>
            <person name="Savchenko A."/>
            <person name="Shiryaev A."/>
            <person name="Soop K."/>
            <person name="Spirin V."/>
            <person name="Szebenyi C."/>
            <person name="Tomsovsky M."/>
            <person name="Tulloss R.E."/>
            <person name="Uehling J."/>
            <person name="Grigoriev I.V."/>
            <person name="Vagvolgyi C."/>
            <person name="Papp T."/>
            <person name="Martin F.M."/>
            <person name="Miettinen O."/>
            <person name="Hibbett D.S."/>
            <person name="Nagy L.G."/>
        </authorList>
    </citation>
    <scope>NUCLEOTIDE SEQUENCE [LARGE SCALE GENOMIC DNA]</scope>
    <source>
        <strain evidence="2 3">HHB13444</strain>
    </source>
</reference>
<dbReference type="Pfam" id="PF12937">
    <property type="entry name" value="F-box-like"/>
    <property type="match status" value="1"/>
</dbReference>
<dbReference type="SUPFAM" id="SSF81383">
    <property type="entry name" value="F-box domain"/>
    <property type="match status" value="1"/>
</dbReference>
<dbReference type="SUPFAM" id="SSF52047">
    <property type="entry name" value="RNI-like"/>
    <property type="match status" value="1"/>
</dbReference>
<evidence type="ECO:0000313" key="2">
    <source>
        <dbReference type="EMBL" id="TFK91530.1"/>
    </source>
</evidence>
<keyword evidence="3" id="KW-1185">Reference proteome</keyword>
<dbReference type="InterPro" id="IPR036047">
    <property type="entry name" value="F-box-like_dom_sf"/>
</dbReference>
<proteinExistence type="predicted"/>